<dbReference type="Pfam" id="PF08517">
    <property type="entry name" value="AXH"/>
    <property type="match status" value="1"/>
</dbReference>
<proteinExistence type="predicted"/>
<organism evidence="2 3">
    <name type="scientific">Aquimarina mytili</name>
    <dbReference type="NCBI Taxonomy" id="874423"/>
    <lineage>
        <taxon>Bacteria</taxon>
        <taxon>Pseudomonadati</taxon>
        <taxon>Bacteroidota</taxon>
        <taxon>Flavobacteriia</taxon>
        <taxon>Flavobacteriales</taxon>
        <taxon>Flavobacteriaceae</taxon>
        <taxon>Aquimarina</taxon>
    </lineage>
</organism>
<dbReference type="SUPFAM" id="SSF51294">
    <property type="entry name" value="Hedgehog/intein (Hint) domain"/>
    <property type="match status" value="1"/>
</dbReference>
<evidence type="ECO:0000313" key="3">
    <source>
        <dbReference type="Proteomes" id="UP000651057"/>
    </source>
</evidence>
<dbReference type="NCBIfam" id="TIGR03696">
    <property type="entry name" value="Rhs_assc_core"/>
    <property type="match status" value="1"/>
</dbReference>
<dbReference type="InterPro" id="IPR045619">
    <property type="entry name" value="DUF6443"/>
</dbReference>
<reference evidence="2" key="1">
    <citation type="submission" date="2021-01" db="EMBL/GenBank/DDBJ databases">
        <authorList>
            <person name="Zhong Y.L."/>
        </authorList>
    </citation>
    <scope>NUCLEOTIDE SEQUENCE</scope>
    <source>
        <strain evidence="2">KCTC 23302</strain>
    </source>
</reference>
<dbReference type="GO" id="GO:0016539">
    <property type="term" value="P:intein-mediated protein splicing"/>
    <property type="evidence" value="ECO:0007669"/>
    <property type="project" value="InterPro"/>
</dbReference>
<evidence type="ECO:0000259" key="1">
    <source>
        <dbReference type="PROSITE" id="PS51148"/>
    </source>
</evidence>
<evidence type="ECO:0000313" key="2">
    <source>
        <dbReference type="EMBL" id="MBL0683580.1"/>
    </source>
</evidence>
<dbReference type="InterPro" id="IPR018247">
    <property type="entry name" value="EF_Hand_1_Ca_BS"/>
</dbReference>
<dbReference type="Proteomes" id="UP000651057">
    <property type="component" value="Unassembled WGS sequence"/>
</dbReference>
<dbReference type="PROSITE" id="PS51148">
    <property type="entry name" value="AXH"/>
    <property type="match status" value="1"/>
</dbReference>
<dbReference type="InterPro" id="IPR036844">
    <property type="entry name" value="Hint_dom_sf"/>
</dbReference>
<dbReference type="CDD" id="cd00081">
    <property type="entry name" value="Hint"/>
    <property type="match status" value="1"/>
</dbReference>
<gene>
    <name evidence="2" type="ORF">JJQ60_08635</name>
</gene>
<dbReference type="InterPro" id="IPR006141">
    <property type="entry name" value="Intein_N"/>
</dbReference>
<protein>
    <recommendedName>
        <fullName evidence="1">AXH domain-containing protein</fullName>
    </recommendedName>
</protein>
<dbReference type="PROSITE" id="PS50817">
    <property type="entry name" value="INTEIN_N_TER"/>
    <property type="match status" value="1"/>
</dbReference>
<dbReference type="InterPro" id="IPR022385">
    <property type="entry name" value="Rhs_assc_core"/>
</dbReference>
<dbReference type="Gene3D" id="2.170.16.10">
    <property type="entry name" value="Hedgehog/Intein (Hint) domain"/>
    <property type="match status" value="1"/>
</dbReference>
<name>A0A936ZX61_9FLAO</name>
<dbReference type="PROSITE" id="PS00018">
    <property type="entry name" value="EF_HAND_1"/>
    <property type="match status" value="1"/>
</dbReference>
<dbReference type="Gene3D" id="2.180.10.10">
    <property type="entry name" value="RHS repeat-associated core"/>
    <property type="match status" value="1"/>
</dbReference>
<accession>A0A936ZX61</accession>
<sequence length="1542" mass="172863">MKQRDKKHSLMNTIFKTIIYTIGLLLSISTTYGQGLVPSEDQNYVMAVQAQAPFTTANALETAPEDQKIQTITYYDGLGRAIQQNAINASTNNNDIISHIEYDGLGRQTKQYLPFEATGVPGSYREVNIHQDINAYYQNKYPDDFAGVALEDVNAYSETILEASPLNRVEEQAAPGKNWKYTRHKDPVYASFPTDISYVKNWSASEVLDPFPPAYSAVDLDNVVAININNAELKVIIWAKPALGIEALSTGKLRKIEVYPEIEYADLGQLTDINDIPIDYRASIENNYLVITPINGTPRPLTNGVRIRSTHDLSYIQYIKEYNEYVTNEHTVKSAYGLNKAAEVLRFDITITNGIPTVVPNGSYGAGELSKSIVKNENWTPADGHNKTAESFTDKNGKVVLTRSYNNGAAIDTYNVYDDYGNLTFVIPPKVDTTDGVSNTELAEVCYQYRYDERNRLVEKKDPGKGWEYIVYNELDQPILTQDEIMNAKDQWLFTKYDGLGRGIYTGMYTDTRDRPALQQEVNTLTTLWEGRDAAINIGGTTVYYSNTAFPTTNIELHSISYYDDYNFDIPAELANPGTVDGEAVTNRTKTLATGSKVRVLGTNDWTTTIPYYDKKARPIYAASKNEYLSTLDIAETQLDFAGKVIQSKTTHTKGNNAAIIIIDRFTYDHMGRVLTQTQQINDQPVEVIASNEYDNLGQLVAKNIGGGLQHVDYKHNIRGWLTAINNGDTANGDLFGYKMEYTTTQNPLYNGNIAKTSWKSTNDNQERSYTYTYDALDRLTSAISNDGKYDLTGITYDTMGNILTLDRKGHLDTNATTFGEMDKLSYTYEPTGHKLLSVSDVGNTTFGFKDGNTIGNDYEYDQNGSITADKNKGIIDIQYNHLDLPVEIVFDSIIPKKISYVYDAMGIKVKKILNDSGIITTTEYAAAQYKNGELEFMGQPEGYIEPSNTGYQYVYQFTDHLGNIRLSYSDKDGNGNITIDEIVEESNYYPFGLKHKGYNGMINGRSHQYKYNNTELEEGLGLNWYEMPLRSYDPTIARWNRVDPVVHHGLSTYNAFDNNPIYYADPSGGNSEAESPWNRDNRENTLDSGARGSFGFNSVAGGGGIHYNSYTGQYEDRMGRAVSPGEALASWGISTDTNSSGLSGVGMLQSALNSLGNDYTVRAWSGTDPKYDPRYPHTSGRQELDEVIITTKKAGPSLDDTTGNGLGFSLSFMRVNRLYYIRNVESLRDQFRIAPGIYDYTGGIEARTRIKDFVRARMTPFPTNAFLDKYFNNAPKSAKPRFWLTNRWVNVGSKAAGVLGAVTITYDAYGVYNYYTDPNGNSHVVHPGIFTGDLLATGALYYGGPVGAFAFGIYQIGKAAHNGTIRSSEYKRDWNRTCFIAGTKIIMNDGSTKNIEEIIEGDEILSVNMETMQIESDIVLIVPKKDEKYNKIYMRYDNGKENISSAHHPFYVKGKGWAVYDIEMARKDLTFEVKQIELGDVVLYHSEDGTLKETKILELTDLKEEALMYNIKYVKKNNTFFANGILVHNRFIKNNEKSSNK</sequence>
<dbReference type="Pfam" id="PF20041">
    <property type="entry name" value="DUF6443"/>
    <property type="match status" value="1"/>
</dbReference>
<comment type="caution">
    <text evidence="2">The sequence shown here is derived from an EMBL/GenBank/DDBJ whole genome shotgun (WGS) entry which is preliminary data.</text>
</comment>
<dbReference type="InterPro" id="IPR003652">
    <property type="entry name" value="Ataxin_AXH_dom"/>
</dbReference>
<dbReference type="EMBL" id="JAERQJ010000003">
    <property type="protein sequence ID" value="MBL0683580.1"/>
    <property type="molecule type" value="Genomic_DNA"/>
</dbReference>
<dbReference type="GO" id="GO:0003723">
    <property type="term" value="F:RNA binding"/>
    <property type="evidence" value="ECO:0007669"/>
    <property type="project" value="InterPro"/>
</dbReference>
<keyword evidence="3" id="KW-1185">Reference proteome</keyword>
<feature type="domain" description="AXH" evidence="1">
    <location>
        <begin position="1368"/>
        <end position="1494"/>
    </location>
</feature>